<evidence type="ECO:0000256" key="4">
    <source>
        <dbReference type="ARBA" id="ARBA00012564"/>
    </source>
</evidence>
<keyword evidence="9 15" id="KW-0378">Hydrolase</keyword>
<dbReference type="Gene3D" id="2.60.40.1730">
    <property type="entry name" value="tricorn interacting facor f3 domain"/>
    <property type="match status" value="1"/>
</dbReference>
<dbReference type="SUPFAM" id="SSF63737">
    <property type="entry name" value="Leukotriene A4 hydrolase N-terminal domain"/>
    <property type="match status" value="1"/>
</dbReference>
<comment type="cofactor">
    <cofactor evidence="2">
        <name>Zn(2+)</name>
        <dbReference type="ChEBI" id="CHEBI:29105"/>
    </cofactor>
</comment>
<keyword evidence="12" id="KW-0732">Signal</keyword>
<evidence type="ECO:0000256" key="6">
    <source>
        <dbReference type="ARBA" id="ARBA00022438"/>
    </source>
</evidence>
<reference evidence="16" key="1">
    <citation type="journal article" date="2019" name="Int. J. Syst. Evol. Microbiol.">
        <title>The Global Catalogue of Microorganisms (GCM) 10K type strain sequencing project: providing services to taxonomists for standard genome sequencing and annotation.</title>
        <authorList>
            <consortium name="The Broad Institute Genomics Platform"/>
            <consortium name="The Broad Institute Genome Sequencing Center for Infectious Disease"/>
            <person name="Wu L."/>
            <person name="Ma J."/>
        </authorList>
    </citation>
    <scope>NUCLEOTIDE SEQUENCE [LARGE SCALE GENOMIC DNA]</scope>
    <source>
        <strain evidence="16">CCUG 62221</strain>
    </source>
</reference>
<dbReference type="Gene3D" id="1.10.390.10">
    <property type="entry name" value="Neutral Protease Domain 2"/>
    <property type="match status" value="1"/>
</dbReference>
<evidence type="ECO:0000256" key="1">
    <source>
        <dbReference type="ARBA" id="ARBA00000098"/>
    </source>
</evidence>
<dbReference type="InterPro" id="IPR014782">
    <property type="entry name" value="Peptidase_M1_dom"/>
</dbReference>
<comment type="caution">
    <text evidence="15">The sequence shown here is derived from an EMBL/GenBank/DDBJ whole genome shotgun (WGS) entry which is preliminary data.</text>
</comment>
<comment type="catalytic activity">
    <reaction evidence="1">
        <text>Release of an N-terminal amino acid, Xaa-|-Yaa- from a peptide, amide or arylamide. Xaa is preferably Ala, but may be most amino acids including Pro (slow action). When a terminal hydrophobic residue is followed by a prolyl residue, the two may be released as an intact Xaa-Pro dipeptide.</text>
        <dbReference type="EC" id="3.4.11.2"/>
    </reaction>
</comment>
<feature type="domain" description="Peptidase M1 membrane alanine aminopeptidase" evidence="13">
    <location>
        <begin position="248"/>
        <end position="446"/>
    </location>
</feature>
<keyword evidence="11" id="KW-0482">Metalloprotease</keyword>
<dbReference type="PRINTS" id="PR00756">
    <property type="entry name" value="ALADIPTASE"/>
</dbReference>
<evidence type="ECO:0000256" key="10">
    <source>
        <dbReference type="ARBA" id="ARBA00022833"/>
    </source>
</evidence>
<dbReference type="PANTHER" id="PTHR11533">
    <property type="entry name" value="PROTEASE M1 ZINC METALLOPROTEASE"/>
    <property type="match status" value="1"/>
</dbReference>
<evidence type="ECO:0000259" key="14">
    <source>
        <dbReference type="Pfam" id="PF17900"/>
    </source>
</evidence>
<accession>A0ABW3WR32</accession>
<keyword evidence="8" id="KW-0479">Metal-binding</keyword>
<dbReference type="InterPro" id="IPR045357">
    <property type="entry name" value="Aminopeptidase_N-like_N"/>
</dbReference>
<dbReference type="RefSeq" id="WP_386810109.1">
    <property type="nucleotide sequence ID" value="NZ_JBHTMV010000009.1"/>
</dbReference>
<dbReference type="Proteomes" id="UP001597241">
    <property type="component" value="Unassembled WGS sequence"/>
</dbReference>
<dbReference type="SUPFAM" id="SSF55486">
    <property type="entry name" value="Metalloproteases ('zincins'), catalytic domain"/>
    <property type="match status" value="1"/>
</dbReference>
<evidence type="ECO:0000256" key="12">
    <source>
        <dbReference type="SAM" id="SignalP"/>
    </source>
</evidence>
<feature type="domain" description="Aminopeptidase N-like N-terminal" evidence="14">
    <location>
        <begin position="33"/>
        <end position="206"/>
    </location>
</feature>
<protein>
    <recommendedName>
        <fullName evidence="5">Aminopeptidase N</fullName>
        <ecNumber evidence="4">3.4.11.2</ecNumber>
    </recommendedName>
</protein>
<dbReference type="InterPro" id="IPR050344">
    <property type="entry name" value="Peptidase_M1_aminopeptidases"/>
</dbReference>
<proteinExistence type="inferred from homology"/>
<dbReference type="EMBL" id="JBHTMV010000009">
    <property type="protein sequence ID" value="MFD1294769.1"/>
    <property type="molecule type" value="Genomic_DNA"/>
</dbReference>
<evidence type="ECO:0000256" key="9">
    <source>
        <dbReference type="ARBA" id="ARBA00022801"/>
    </source>
</evidence>
<dbReference type="GO" id="GO:0004177">
    <property type="term" value="F:aminopeptidase activity"/>
    <property type="evidence" value="ECO:0007669"/>
    <property type="project" value="UniProtKB-KW"/>
</dbReference>
<evidence type="ECO:0000256" key="7">
    <source>
        <dbReference type="ARBA" id="ARBA00022670"/>
    </source>
</evidence>
<organism evidence="15 16">
    <name type="scientific">Lutibacter holmesii</name>
    <dbReference type="NCBI Taxonomy" id="1137985"/>
    <lineage>
        <taxon>Bacteria</taxon>
        <taxon>Pseudomonadati</taxon>
        <taxon>Bacteroidota</taxon>
        <taxon>Flavobacteriia</taxon>
        <taxon>Flavobacteriales</taxon>
        <taxon>Flavobacteriaceae</taxon>
        <taxon>Lutibacter</taxon>
    </lineage>
</organism>
<keyword evidence="6 15" id="KW-0031">Aminopeptidase</keyword>
<evidence type="ECO:0000256" key="2">
    <source>
        <dbReference type="ARBA" id="ARBA00001947"/>
    </source>
</evidence>
<feature type="chain" id="PRO_5045811583" description="Aminopeptidase N" evidence="12">
    <location>
        <begin position="21"/>
        <end position="533"/>
    </location>
</feature>
<gene>
    <name evidence="15" type="ORF">ACFQ5N_13075</name>
</gene>
<keyword evidence="7" id="KW-0645">Protease</keyword>
<dbReference type="Pfam" id="PF17900">
    <property type="entry name" value="Peptidase_M1_N"/>
    <property type="match status" value="1"/>
</dbReference>
<dbReference type="Pfam" id="PF01433">
    <property type="entry name" value="Peptidase_M1"/>
    <property type="match status" value="1"/>
</dbReference>
<evidence type="ECO:0000256" key="5">
    <source>
        <dbReference type="ARBA" id="ARBA00015611"/>
    </source>
</evidence>
<dbReference type="InterPro" id="IPR042097">
    <property type="entry name" value="Aminopeptidase_N-like_N_sf"/>
</dbReference>
<evidence type="ECO:0000256" key="3">
    <source>
        <dbReference type="ARBA" id="ARBA00010136"/>
    </source>
</evidence>
<keyword evidence="16" id="KW-1185">Reference proteome</keyword>
<keyword evidence="10" id="KW-0862">Zinc</keyword>
<evidence type="ECO:0000259" key="13">
    <source>
        <dbReference type="Pfam" id="PF01433"/>
    </source>
</evidence>
<name>A0ABW3WR32_9FLAO</name>
<evidence type="ECO:0000256" key="11">
    <source>
        <dbReference type="ARBA" id="ARBA00023049"/>
    </source>
</evidence>
<comment type="similarity">
    <text evidence="3">Belongs to the peptidase M1 family.</text>
</comment>
<evidence type="ECO:0000313" key="15">
    <source>
        <dbReference type="EMBL" id="MFD1294769.1"/>
    </source>
</evidence>
<dbReference type="InterPro" id="IPR001930">
    <property type="entry name" value="Peptidase_M1"/>
</dbReference>
<sequence length="533" mass="61739">MKTTLKFSILFLIWSSAVFAQQYKERLSTINIEHYKLAIDLNDDNDSIAAKMAIELRFRKSIPSFYLDLASFDSISGKGMKVDSIFQNKVAVDFKHKNNRLTIYPKHNFANLTYTYTIKYRGVPEDGLIIGKNVHGDRTFFGDNWPNRAQNWFPCIDHPSDKATIEYIVKAPKHYKIIANGELIEEVDLNENTKQTHWKTSKPLPTKVMVIGASNFAVDSLGVIDSIIPVTSWVYKQNKEKGFHDLVNSKEILEFYIDLFGKYPFEKLASVQSTTRYGGMENASCIFYPESSFTGEQKFENTIAHEIVHQWFGNSASEIDWPHVWLSEGFATYFTDIYVQKTKGDSIFQKRMQQERARVLKFHETTKTAVVDTKTTNYMQLLNPNSYQKGAWVLHMLRKKLGDDAFYKGIKAYYEKYKYRNASTNGFKRIMAASSGKNLDVFFKQWLENPGHPVLKTQWLYFNNRIRIMIEQVQGGIFEFPLDIELIYEDGSSEIKTIEVDYLNAPYSIETSGDVKEIKFDPNTWLLFELTTE</sequence>
<evidence type="ECO:0000313" key="16">
    <source>
        <dbReference type="Proteomes" id="UP001597241"/>
    </source>
</evidence>
<dbReference type="PANTHER" id="PTHR11533:SF174">
    <property type="entry name" value="PUROMYCIN-SENSITIVE AMINOPEPTIDASE-RELATED"/>
    <property type="match status" value="1"/>
</dbReference>
<dbReference type="InterPro" id="IPR027268">
    <property type="entry name" value="Peptidase_M4/M1_CTD_sf"/>
</dbReference>
<dbReference type="EC" id="3.4.11.2" evidence="4"/>
<dbReference type="CDD" id="cd09603">
    <property type="entry name" value="M1_APN_like"/>
    <property type="match status" value="1"/>
</dbReference>
<evidence type="ECO:0000256" key="8">
    <source>
        <dbReference type="ARBA" id="ARBA00022723"/>
    </source>
</evidence>
<feature type="signal peptide" evidence="12">
    <location>
        <begin position="1"/>
        <end position="20"/>
    </location>
</feature>